<dbReference type="PANTHER" id="PTHR43827">
    <property type="entry name" value="2,5-DIKETO-D-GLUCONIC ACID REDUCTASE"/>
    <property type="match status" value="1"/>
</dbReference>
<dbReference type="PANTHER" id="PTHR43827:SF3">
    <property type="entry name" value="NADP-DEPENDENT OXIDOREDUCTASE DOMAIN-CONTAINING PROTEIN"/>
    <property type="match status" value="1"/>
</dbReference>
<sequence>MSSSIAAAELPNFTFNNGKKIPGVGMGCWLGPEGGLNVAEEMCANALKYGYRHLDTACGYNNEQLVGKAIRESGVPRSEIFLTTKLSSTDHHRVQEGLEESLKKLDCEYIDLFLMHWPQAVLNDKVIREDEHPTYVDTWKQMEKLLGTGKVKSIGVSNFSIKTLEVLLPQCTIIPATNQVELHPCLPQFDLKEYCDSKGILLTAYSPFGQSNQLFFKDPDFIAIAEHHKATVAQVSVSWAVQRGTVPIPKSANVERMKANITLIKLMPEEMHTINDIHKKPGMHRSLLGYHGPDGGVFGWTYKQLGWPMSVGGFVSA</sequence>
<keyword evidence="9" id="KW-1185">Reference proteome</keyword>
<feature type="binding site" evidence="5">
    <location>
        <position position="116"/>
    </location>
    <ligand>
        <name>substrate</name>
    </ligand>
</feature>
<evidence type="ECO:0000256" key="3">
    <source>
        <dbReference type="ARBA" id="ARBA00023002"/>
    </source>
</evidence>
<dbReference type="FunFam" id="3.20.20.100:FF:000002">
    <property type="entry name" value="2,5-diketo-D-gluconic acid reductase A"/>
    <property type="match status" value="1"/>
</dbReference>
<dbReference type="EMBL" id="SGPJ01000355">
    <property type="protein sequence ID" value="THG95128.1"/>
    <property type="molecule type" value="Genomic_DNA"/>
</dbReference>
<dbReference type="Gene3D" id="3.20.20.100">
    <property type="entry name" value="NADP-dependent oxidoreductase domain"/>
    <property type="match status" value="1"/>
</dbReference>
<evidence type="ECO:0000259" key="7">
    <source>
        <dbReference type="Pfam" id="PF00248"/>
    </source>
</evidence>
<feature type="domain" description="NADP-dependent oxidoreductase" evidence="7">
    <location>
        <begin position="39"/>
        <end position="277"/>
    </location>
</feature>
<dbReference type="Pfam" id="PF00248">
    <property type="entry name" value="Aldo_ket_red"/>
    <property type="match status" value="1"/>
</dbReference>
<dbReference type="PIRSF" id="PIRSF000097">
    <property type="entry name" value="AKR"/>
    <property type="match status" value="1"/>
</dbReference>
<evidence type="ECO:0000256" key="5">
    <source>
        <dbReference type="PIRSR" id="PIRSR000097-2"/>
    </source>
</evidence>
<dbReference type="PROSITE" id="PS00062">
    <property type="entry name" value="ALDOKETO_REDUCTASE_2"/>
    <property type="match status" value="1"/>
</dbReference>
<evidence type="ECO:0000256" key="2">
    <source>
        <dbReference type="ARBA" id="ARBA00022857"/>
    </source>
</evidence>
<evidence type="ECO:0000313" key="9">
    <source>
        <dbReference type="Proteomes" id="UP000309038"/>
    </source>
</evidence>
<dbReference type="InterPro" id="IPR018170">
    <property type="entry name" value="Aldo/ket_reductase_CS"/>
</dbReference>
<dbReference type="GO" id="GO:0016616">
    <property type="term" value="F:oxidoreductase activity, acting on the CH-OH group of donors, NAD or NADP as acceptor"/>
    <property type="evidence" value="ECO:0007669"/>
    <property type="project" value="UniProtKB-ARBA"/>
</dbReference>
<dbReference type="PROSITE" id="PS00798">
    <property type="entry name" value="ALDOKETO_REDUCTASE_1"/>
    <property type="match status" value="1"/>
</dbReference>
<keyword evidence="2" id="KW-0521">NADP</keyword>
<comment type="similarity">
    <text evidence="1">Belongs to the aldo/keto reductase family.</text>
</comment>
<accession>A0A4S4KAW5</accession>
<feature type="active site" description="Proton donor" evidence="4">
    <location>
        <position position="60"/>
    </location>
</feature>
<name>A0A4S4KAW5_9APHY</name>
<gene>
    <name evidence="8" type="ORF">EW026_g6468</name>
</gene>
<protein>
    <recommendedName>
        <fullName evidence="7">NADP-dependent oxidoreductase domain-containing protein</fullName>
    </recommendedName>
</protein>
<dbReference type="CDD" id="cd19071">
    <property type="entry name" value="AKR_AKR1-5-like"/>
    <property type="match status" value="1"/>
</dbReference>
<evidence type="ECO:0000313" key="8">
    <source>
        <dbReference type="EMBL" id="THG95128.1"/>
    </source>
</evidence>
<evidence type="ECO:0000256" key="6">
    <source>
        <dbReference type="PIRSR" id="PIRSR000097-3"/>
    </source>
</evidence>
<reference evidence="8 9" key="1">
    <citation type="submission" date="2019-02" db="EMBL/GenBank/DDBJ databases">
        <title>Genome sequencing of the rare red list fungi Phlebia centrifuga.</title>
        <authorList>
            <person name="Buettner E."/>
            <person name="Kellner H."/>
        </authorList>
    </citation>
    <scope>NUCLEOTIDE SEQUENCE [LARGE SCALE GENOMIC DNA]</scope>
    <source>
        <strain evidence="8 9">DSM 108282</strain>
    </source>
</reference>
<dbReference type="AlphaFoldDB" id="A0A4S4KAW5"/>
<dbReference type="InterPro" id="IPR023210">
    <property type="entry name" value="NADP_OxRdtase_dom"/>
</dbReference>
<evidence type="ECO:0000256" key="1">
    <source>
        <dbReference type="ARBA" id="ARBA00007905"/>
    </source>
</evidence>
<dbReference type="InterPro" id="IPR020471">
    <property type="entry name" value="AKR"/>
</dbReference>
<dbReference type="InterPro" id="IPR036812">
    <property type="entry name" value="NAD(P)_OxRdtase_dom_sf"/>
</dbReference>
<evidence type="ECO:0000256" key="4">
    <source>
        <dbReference type="PIRSR" id="PIRSR000097-1"/>
    </source>
</evidence>
<keyword evidence="3" id="KW-0560">Oxidoreductase</keyword>
<feature type="site" description="Lowers pKa of active site Tyr" evidence="6">
    <location>
        <position position="85"/>
    </location>
</feature>
<comment type="caution">
    <text evidence="8">The sequence shown here is derived from an EMBL/GenBank/DDBJ whole genome shotgun (WGS) entry which is preliminary data.</text>
</comment>
<dbReference type="SUPFAM" id="SSF51430">
    <property type="entry name" value="NAD(P)-linked oxidoreductase"/>
    <property type="match status" value="1"/>
</dbReference>
<dbReference type="PROSITE" id="PS00063">
    <property type="entry name" value="ALDOKETO_REDUCTASE_3"/>
    <property type="match status" value="1"/>
</dbReference>
<proteinExistence type="inferred from homology"/>
<dbReference type="PRINTS" id="PR00069">
    <property type="entry name" value="ALDKETRDTASE"/>
</dbReference>
<organism evidence="8 9">
    <name type="scientific">Hermanssonia centrifuga</name>
    <dbReference type="NCBI Taxonomy" id="98765"/>
    <lineage>
        <taxon>Eukaryota</taxon>
        <taxon>Fungi</taxon>
        <taxon>Dikarya</taxon>
        <taxon>Basidiomycota</taxon>
        <taxon>Agaricomycotina</taxon>
        <taxon>Agaricomycetes</taxon>
        <taxon>Polyporales</taxon>
        <taxon>Meruliaceae</taxon>
        <taxon>Hermanssonia</taxon>
    </lineage>
</organism>
<dbReference type="Proteomes" id="UP000309038">
    <property type="component" value="Unassembled WGS sequence"/>
</dbReference>